<name>A0ABU2U9F4_9ACTN</name>
<evidence type="ECO:0008006" key="3">
    <source>
        <dbReference type="Google" id="ProtNLM"/>
    </source>
</evidence>
<organism evidence="1 2">
    <name type="scientific">Streptomyces gibsoniae</name>
    <dbReference type="NCBI Taxonomy" id="3075529"/>
    <lineage>
        <taxon>Bacteria</taxon>
        <taxon>Bacillati</taxon>
        <taxon>Actinomycetota</taxon>
        <taxon>Actinomycetes</taxon>
        <taxon>Kitasatosporales</taxon>
        <taxon>Streptomycetaceae</taxon>
        <taxon>Streptomyces</taxon>
    </lineage>
</organism>
<evidence type="ECO:0000313" key="2">
    <source>
        <dbReference type="Proteomes" id="UP001183809"/>
    </source>
</evidence>
<sequence length="89" mass="9882">MRSLLALILDFLRAVLGRRRAEAVQTASIRTLPALRCQRAADVIEADSLLLVKPYVAHERAQEGRRQGERQRAAVTTVVGQDYVPAVTE</sequence>
<proteinExistence type="predicted"/>
<dbReference type="RefSeq" id="WP_311701282.1">
    <property type="nucleotide sequence ID" value="NZ_JAVREY010000137.1"/>
</dbReference>
<reference evidence="2" key="1">
    <citation type="submission" date="2023-07" db="EMBL/GenBank/DDBJ databases">
        <title>30 novel species of actinomycetes from the DSMZ collection.</title>
        <authorList>
            <person name="Nouioui I."/>
        </authorList>
    </citation>
    <scope>NUCLEOTIDE SEQUENCE [LARGE SCALE GENOMIC DNA]</scope>
    <source>
        <strain evidence="2">DSM 41699</strain>
    </source>
</reference>
<dbReference type="EMBL" id="JAVREY010000137">
    <property type="protein sequence ID" value="MDT0469865.1"/>
    <property type="molecule type" value="Genomic_DNA"/>
</dbReference>
<accession>A0ABU2U9F4</accession>
<dbReference type="Proteomes" id="UP001183809">
    <property type="component" value="Unassembled WGS sequence"/>
</dbReference>
<evidence type="ECO:0000313" key="1">
    <source>
        <dbReference type="EMBL" id="MDT0469865.1"/>
    </source>
</evidence>
<comment type="caution">
    <text evidence="1">The sequence shown here is derived from an EMBL/GenBank/DDBJ whole genome shotgun (WGS) entry which is preliminary data.</text>
</comment>
<protein>
    <recommendedName>
        <fullName evidence="3">Secreted protein</fullName>
    </recommendedName>
</protein>
<gene>
    <name evidence="1" type="ORF">RM764_44235</name>
</gene>
<keyword evidence="2" id="KW-1185">Reference proteome</keyword>